<keyword evidence="3" id="KW-0004">4Fe-4S</keyword>
<dbReference type="Pfam" id="PF01314">
    <property type="entry name" value="AFOR_C"/>
    <property type="match status" value="1"/>
</dbReference>
<dbReference type="GO" id="GO:0016491">
    <property type="term" value="F:oxidoreductase activity"/>
    <property type="evidence" value="ECO:0007669"/>
    <property type="project" value="UniProtKB-KW"/>
</dbReference>
<sequence length="610" mass="68573">MNYESRYYGYRGKILRIDLSKKKYRKEEIPKEYLIKYLGGRGLAARYYYDEISPNMDPYDPYNKLIFMTGPLTGVNIFSGCKLSLATKSPLTNHYFCSNAGGFAGAELKFAGYDGIIIEGKSDKPVYITIMDDDIEFKDASHLWGLPIDKTIDIIKRDFDVNAKVIAIGPAGENLVKISNIQADNRSFGRGGIGAVMGSKNLKAIAIRGTKPVHVFNEEKMRKLLAESVLDIKKTTAFHTLYGTLQYIEPLSKLGAIPFYNYQRTSYRDGHNIEKIFAETIRRNYPVKDKPCFRCPVMCTKYVTDVHTKTSAELDYEIVWALGPNCGIDDVSTIITATYLCDTYGLDAISTGVVIGFAMEAYEKGILSRSLANDLDLKFGNEKALIELIHLIAKRKGLGGILAEGVMRASEKIGGGSNHFAMHVKGLEMTGYEPRSFFGIALAYATSNRGACHNVGGWTIRDELLQPRIDRFAIQGKGHLVKELQDTRAYIDSLGLCTIVRRGLGFTATPEKGEELLYYVTGIDFSKKLMLIGERVYNLERVILNREGITRNDDILPQRIFKEPLPDGMAKGRVLTYDMFNFMLNEYYNVRGWDSNGIVPQEKMYELEIP</sequence>
<comment type="cofactor">
    <cofactor evidence="8">
        <name>tungstopterin</name>
        <dbReference type="ChEBI" id="CHEBI:30402"/>
    </cofactor>
</comment>
<dbReference type="InterPro" id="IPR013985">
    <property type="entry name" value="Ald_Fedxn_OxRdtase_dom3"/>
</dbReference>
<dbReference type="GO" id="GO:0046872">
    <property type="term" value="F:metal ion binding"/>
    <property type="evidence" value="ECO:0007669"/>
    <property type="project" value="UniProtKB-KW"/>
</dbReference>
<evidence type="ECO:0000313" key="10">
    <source>
        <dbReference type="EMBL" id="MDK6029062.1"/>
    </source>
</evidence>
<dbReference type="InterPro" id="IPR013983">
    <property type="entry name" value="Ald_Fedxn_OxRdtase_N"/>
</dbReference>
<keyword evidence="4" id="KW-0479">Metal-binding</keyword>
<evidence type="ECO:0000313" key="11">
    <source>
        <dbReference type="Proteomes" id="UP001529235"/>
    </source>
</evidence>
<dbReference type="Pfam" id="PF02730">
    <property type="entry name" value="AFOR_N"/>
    <property type="match status" value="1"/>
</dbReference>
<dbReference type="SUPFAM" id="SSF56228">
    <property type="entry name" value="Aldehyde ferredoxin oxidoreductase, N-terminal domain"/>
    <property type="match status" value="1"/>
</dbReference>
<comment type="similarity">
    <text evidence="2">Belongs to the AOR/FOR family.</text>
</comment>
<dbReference type="InterPro" id="IPR001203">
    <property type="entry name" value="OxRdtase_Ald_Fedxn_C"/>
</dbReference>
<evidence type="ECO:0000256" key="8">
    <source>
        <dbReference type="ARBA" id="ARBA00049934"/>
    </source>
</evidence>
<dbReference type="PANTHER" id="PTHR30038">
    <property type="entry name" value="ALDEHYDE FERREDOXIN OXIDOREDUCTASE"/>
    <property type="match status" value="1"/>
</dbReference>
<accession>A0ABD4Z6U8</accession>
<keyword evidence="11" id="KW-1185">Reference proteome</keyword>
<dbReference type="SUPFAM" id="SSF48310">
    <property type="entry name" value="Aldehyde ferredoxin oxidoreductase, C-terminal domains"/>
    <property type="match status" value="1"/>
</dbReference>
<dbReference type="SMART" id="SM00790">
    <property type="entry name" value="AFOR_N"/>
    <property type="match status" value="1"/>
</dbReference>
<evidence type="ECO:0000256" key="6">
    <source>
        <dbReference type="ARBA" id="ARBA00023004"/>
    </source>
</evidence>
<comment type="cofactor">
    <cofactor evidence="1">
        <name>[4Fe-4S] cluster</name>
        <dbReference type="ChEBI" id="CHEBI:49883"/>
    </cofactor>
</comment>
<proteinExistence type="inferred from homology"/>
<evidence type="ECO:0000256" key="5">
    <source>
        <dbReference type="ARBA" id="ARBA00023002"/>
    </source>
</evidence>
<evidence type="ECO:0000256" key="3">
    <source>
        <dbReference type="ARBA" id="ARBA00022485"/>
    </source>
</evidence>
<name>A0ABD4Z6U8_9CREN</name>
<evidence type="ECO:0000256" key="7">
    <source>
        <dbReference type="ARBA" id="ARBA00023014"/>
    </source>
</evidence>
<dbReference type="PANTHER" id="PTHR30038:SF0">
    <property type="entry name" value="TUNGSTEN-CONTAINING ALDEHYDE FERREDOXIN OXIDOREDUCTASE"/>
    <property type="match status" value="1"/>
</dbReference>
<dbReference type="InterPro" id="IPR051919">
    <property type="entry name" value="W-dependent_AOR"/>
</dbReference>
<evidence type="ECO:0000259" key="9">
    <source>
        <dbReference type="SMART" id="SM00790"/>
    </source>
</evidence>
<dbReference type="GO" id="GO:0051539">
    <property type="term" value="F:4 iron, 4 sulfur cluster binding"/>
    <property type="evidence" value="ECO:0007669"/>
    <property type="project" value="UniProtKB-KW"/>
</dbReference>
<keyword evidence="5" id="KW-0560">Oxidoreductase</keyword>
<protein>
    <submittedName>
        <fullName evidence="10">Aldehyde ferredoxin oxidoreductase family protein</fullName>
    </submittedName>
</protein>
<dbReference type="InterPro" id="IPR013984">
    <property type="entry name" value="Ald_Fedxn_OxRdtase_dom2"/>
</dbReference>
<comment type="caution">
    <text evidence="10">The sequence shown here is derived from an EMBL/GenBank/DDBJ whole genome shotgun (WGS) entry which is preliminary data.</text>
</comment>
<feature type="domain" description="Aldehyde ferredoxin oxidoreductase N-terminal" evidence="9">
    <location>
        <begin position="10"/>
        <end position="211"/>
    </location>
</feature>
<dbReference type="Gene3D" id="3.60.9.10">
    <property type="entry name" value="Aldehyde ferredoxin oxidoreductase, N-terminal domain"/>
    <property type="match status" value="1"/>
</dbReference>
<reference evidence="10 11" key="1">
    <citation type="submission" date="2023-05" db="EMBL/GenBank/DDBJ databases">
        <title>A new hyperthermophilic archaea 'Ignisphaera cupida' sp. nov. and description of the family 'Ignisphaeraceae' fam. nov.</title>
        <authorList>
            <person name="Podosokorskaya O.A."/>
            <person name="Elcheninov A.G."/>
            <person name="Klukina A."/>
            <person name="Merkel A.Y."/>
        </authorList>
    </citation>
    <scope>NUCLEOTIDE SEQUENCE [LARGE SCALE GENOMIC DNA]</scope>
    <source>
        <strain evidence="10 11">4213-co</strain>
    </source>
</reference>
<dbReference type="AlphaFoldDB" id="A0ABD4Z6U8"/>
<evidence type="ECO:0000256" key="2">
    <source>
        <dbReference type="ARBA" id="ARBA00011032"/>
    </source>
</evidence>
<gene>
    <name evidence="10" type="ORF">QPL79_06770</name>
</gene>
<keyword evidence="7" id="KW-0411">Iron-sulfur</keyword>
<organism evidence="10 11">
    <name type="scientific">Ignisphaera cupida</name>
    <dbReference type="NCBI Taxonomy" id="3050454"/>
    <lineage>
        <taxon>Archaea</taxon>
        <taxon>Thermoproteota</taxon>
        <taxon>Thermoprotei</taxon>
        <taxon>Desulfurococcales</taxon>
        <taxon>Desulfurococcaceae</taxon>
        <taxon>Ignisphaera</taxon>
    </lineage>
</organism>
<dbReference type="Gene3D" id="1.10.569.10">
    <property type="entry name" value="Aldehyde Ferredoxin Oxidoreductase Protein, subunit A, domain 2"/>
    <property type="match status" value="1"/>
</dbReference>
<dbReference type="RefSeq" id="WP_285274049.1">
    <property type="nucleotide sequence ID" value="NZ_JASNVW010000004.1"/>
</dbReference>
<dbReference type="Gene3D" id="1.10.599.10">
    <property type="entry name" value="Aldehyde Ferredoxin Oxidoreductase Protein, subunit A, domain 3"/>
    <property type="match status" value="1"/>
</dbReference>
<evidence type="ECO:0000256" key="1">
    <source>
        <dbReference type="ARBA" id="ARBA00001966"/>
    </source>
</evidence>
<evidence type="ECO:0000256" key="4">
    <source>
        <dbReference type="ARBA" id="ARBA00022723"/>
    </source>
</evidence>
<dbReference type="Proteomes" id="UP001529235">
    <property type="component" value="Unassembled WGS sequence"/>
</dbReference>
<dbReference type="EMBL" id="JASNVW010000004">
    <property type="protein sequence ID" value="MDK6029062.1"/>
    <property type="molecule type" value="Genomic_DNA"/>
</dbReference>
<dbReference type="InterPro" id="IPR036021">
    <property type="entry name" value="Tungsten_al_ferr_oxy-like_C"/>
</dbReference>
<keyword evidence="6" id="KW-0408">Iron</keyword>
<dbReference type="InterPro" id="IPR036503">
    <property type="entry name" value="Ald_Fedxn_OxRdtase_N_sf"/>
</dbReference>